<dbReference type="SUPFAM" id="SSF52540">
    <property type="entry name" value="P-loop containing nucleoside triphosphate hydrolases"/>
    <property type="match status" value="1"/>
</dbReference>
<dbReference type="PANTHER" id="PTHR33463">
    <property type="entry name" value="NB-ARC DOMAIN-CONTAINING PROTEIN-RELATED"/>
    <property type="match status" value="1"/>
</dbReference>
<reference evidence="7" key="1">
    <citation type="journal article" date="2023" name="bioRxiv">
        <title>Improved chromosome-level genome assembly for marigold (Tagetes erecta).</title>
        <authorList>
            <person name="Jiang F."/>
            <person name="Yuan L."/>
            <person name="Wang S."/>
            <person name="Wang H."/>
            <person name="Xu D."/>
            <person name="Wang A."/>
            <person name="Fan W."/>
        </authorList>
    </citation>
    <scope>NUCLEOTIDE SEQUENCE</scope>
    <source>
        <strain evidence="7">WSJ</strain>
        <tissue evidence="7">Leaf</tissue>
    </source>
</reference>
<keyword evidence="4" id="KW-0611">Plant defense</keyword>
<evidence type="ECO:0000313" key="8">
    <source>
        <dbReference type="Proteomes" id="UP001229421"/>
    </source>
</evidence>
<dbReference type="Pfam" id="PF23247">
    <property type="entry name" value="LRR_RPS2"/>
    <property type="match status" value="1"/>
</dbReference>
<comment type="caution">
    <text evidence="7">The sequence shown here is derived from an EMBL/GenBank/DDBJ whole genome shotgun (WGS) entry which is preliminary data.</text>
</comment>
<dbReference type="Gene3D" id="1.10.10.10">
    <property type="entry name" value="Winged helix-like DNA-binding domain superfamily/Winged helix DNA-binding domain"/>
    <property type="match status" value="1"/>
</dbReference>
<gene>
    <name evidence="7" type="ORF">QVD17_34148</name>
</gene>
<keyword evidence="8" id="KW-1185">Reference proteome</keyword>
<dbReference type="InterPro" id="IPR003593">
    <property type="entry name" value="AAA+_ATPase"/>
</dbReference>
<protein>
    <recommendedName>
        <fullName evidence="6">AAA+ ATPase domain-containing protein</fullName>
    </recommendedName>
</protein>
<evidence type="ECO:0000256" key="4">
    <source>
        <dbReference type="ARBA" id="ARBA00022821"/>
    </source>
</evidence>
<dbReference type="InterPro" id="IPR003591">
    <property type="entry name" value="Leu-rich_rpt_typical-subtyp"/>
</dbReference>
<dbReference type="Proteomes" id="UP001229421">
    <property type="component" value="Unassembled WGS sequence"/>
</dbReference>
<dbReference type="Pfam" id="PF00931">
    <property type="entry name" value="NB-ARC"/>
    <property type="match status" value="1"/>
</dbReference>
<evidence type="ECO:0000256" key="5">
    <source>
        <dbReference type="ARBA" id="ARBA00022840"/>
    </source>
</evidence>
<dbReference type="InterPro" id="IPR002182">
    <property type="entry name" value="NB-ARC"/>
</dbReference>
<dbReference type="EMBL" id="JAUHHV010000009">
    <property type="protein sequence ID" value="KAK1412694.1"/>
    <property type="molecule type" value="Genomic_DNA"/>
</dbReference>
<dbReference type="GO" id="GO:0005524">
    <property type="term" value="F:ATP binding"/>
    <property type="evidence" value="ECO:0007669"/>
    <property type="project" value="UniProtKB-KW"/>
</dbReference>
<evidence type="ECO:0000256" key="2">
    <source>
        <dbReference type="ARBA" id="ARBA00022614"/>
    </source>
</evidence>
<dbReference type="PANTHER" id="PTHR33463:SF198">
    <property type="entry name" value="RPP4C3"/>
    <property type="match status" value="1"/>
</dbReference>
<keyword evidence="5" id="KW-0547">Nucleotide-binding</keyword>
<evidence type="ECO:0000256" key="3">
    <source>
        <dbReference type="ARBA" id="ARBA00022737"/>
    </source>
</evidence>
<dbReference type="InterPro" id="IPR036388">
    <property type="entry name" value="WH-like_DNA-bd_sf"/>
</dbReference>
<dbReference type="InterPro" id="IPR042197">
    <property type="entry name" value="Apaf_helical"/>
</dbReference>
<accession>A0AAD8JZ88</accession>
<evidence type="ECO:0000256" key="1">
    <source>
        <dbReference type="ARBA" id="ARBA00008894"/>
    </source>
</evidence>
<dbReference type="InterPro" id="IPR027417">
    <property type="entry name" value="P-loop_NTPase"/>
</dbReference>
<dbReference type="InterPro" id="IPR001611">
    <property type="entry name" value="Leu-rich_rpt"/>
</dbReference>
<keyword evidence="2" id="KW-0433">Leucine-rich repeat</keyword>
<dbReference type="PRINTS" id="PR00364">
    <property type="entry name" value="DISEASERSIST"/>
</dbReference>
<dbReference type="GO" id="GO:0043531">
    <property type="term" value="F:ADP binding"/>
    <property type="evidence" value="ECO:0007669"/>
    <property type="project" value="InterPro"/>
</dbReference>
<sequence>MDATISSVAGKVVDAMFSVAKKEISYIRNCSENVTNLANEVEKLSCMKGTIQQQIDLAKSKGERLLEDVEKWMKETDAYISDTTKFINEEAQAKKTCFNLRLCVNLSVLHHYSKTATKKLSSILQHQKDGKDFEKCVSLPASNPTFVDLYQIKNLENINAQKSTLKEIIEAIKDESIQIVGIVGLGGVGKTTLASEVAVEMKDHFADIVFVTVSQTVDPKMIQQKVQVAAKRILNGEKVLIILDDVWEELNLVEVDIPCGKMNCKILVTSRNQDVCVAMNSQKNICVNPLNDEEAWVLFERVVDKSIWDDKLKQVALKIVKECGGLPLFLQTVGKALKNKETNAWEIALRRLQDPIDEDTPFKRKGIMQLKLSYDYLESDAAKSCFLLCSMFPEDGDIDLERLRDYGVALGIFKNLDSILDAKDRVQVAIDSLKSSFLLSDSRFSIEDLFTMHDLVHDMALVITSKGDSMFFVHSGKGLTEWPTRIDFSKNHKKISLMNNDICKLPDYELDFPHLDTFLIQNNKIQIIHDEFFRGMKKLKVLDMSDNSISSLPQSLKQLAELCTLDLSGNKSLCEICILGSLTCLKILKLRGCGITYIPEEIGQLTKLRLLDIYRCRDLSYVKRGVISKLIWLEELYVGWRKEEGSYDIVVEVSELKSLKILYLTIPFLYRNIPQDSHFETLVGFHISDSMDIWNLGHVCKRSLEISSEVSLPVMKLIKISDGLVLNHNKHLDNILPLFPEGSDELKRIYLLGCKNVISLVKIGDLDALMQTSSNEVGQIERNRKLFSQVEDIRLFHLKRLKVVWDRPHDEYISFSNLTSINVDNCPSLLELFPLSVAQGLINLRRIYIQNCERLVTVISAGVDQTDDIIFPFVDILLHYLPKLKSFYSGHSPTQYPYFKYFAVKKCPSMEGWSYGENHTPNFIIYDDINDYVAVGN</sequence>
<dbReference type="AlphaFoldDB" id="A0AAD8JZ88"/>
<evidence type="ECO:0000313" key="7">
    <source>
        <dbReference type="EMBL" id="KAK1412694.1"/>
    </source>
</evidence>
<dbReference type="InterPro" id="IPR057135">
    <property type="entry name" value="At4g27190-like_LRR"/>
</dbReference>
<dbReference type="Gene3D" id="3.40.50.300">
    <property type="entry name" value="P-loop containing nucleotide triphosphate hydrolases"/>
    <property type="match status" value="1"/>
</dbReference>
<keyword evidence="3" id="KW-0677">Repeat</keyword>
<keyword evidence="5" id="KW-0067">ATP-binding</keyword>
<dbReference type="PROSITE" id="PS51450">
    <property type="entry name" value="LRR"/>
    <property type="match status" value="1"/>
</dbReference>
<organism evidence="7 8">
    <name type="scientific">Tagetes erecta</name>
    <name type="common">African marigold</name>
    <dbReference type="NCBI Taxonomy" id="13708"/>
    <lineage>
        <taxon>Eukaryota</taxon>
        <taxon>Viridiplantae</taxon>
        <taxon>Streptophyta</taxon>
        <taxon>Embryophyta</taxon>
        <taxon>Tracheophyta</taxon>
        <taxon>Spermatophyta</taxon>
        <taxon>Magnoliopsida</taxon>
        <taxon>eudicotyledons</taxon>
        <taxon>Gunneridae</taxon>
        <taxon>Pentapetalae</taxon>
        <taxon>asterids</taxon>
        <taxon>campanulids</taxon>
        <taxon>Asterales</taxon>
        <taxon>Asteraceae</taxon>
        <taxon>Asteroideae</taxon>
        <taxon>Heliantheae alliance</taxon>
        <taxon>Tageteae</taxon>
        <taxon>Tagetes</taxon>
    </lineage>
</organism>
<evidence type="ECO:0000259" key="6">
    <source>
        <dbReference type="SMART" id="SM00382"/>
    </source>
</evidence>
<dbReference type="InterPro" id="IPR050905">
    <property type="entry name" value="Plant_NBS-LRR"/>
</dbReference>
<feature type="domain" description="AAA+ ATPase" evidence="6">
    <location>
        <begin position="176"/>
        <end position="291"/>
    </location>
</feature>
<dbReference type="GO" id="GO:0051707">
    <property type="term" value="P:response to other organism"/>
    <property type="evidence" value="ECO:0007669"/>
    <property type="project" value="UniProtKB-ARBA"/>
</dbReference>
<dbReference type="SMART" id="SM00369">
    <property type="entry name" value="LRR_TYP"/>
    <property type="match status" value="3"/>
</dbReference>
<dbReference type="GO" id="GO:0006952">
    <property type="term" value="P:defense response"/>
    <property type="evidence" value="ECO:0007669"/>
    <property type="project" value="UniProtKB-KW"/>
</dbReference>
<dbReference type="SMART" id="SM00382">
    <property type="entry name" value="AAA"/>
    <property type="match status" value="1"/>
</dbReference>
<proteinExistence type="inferred from homology"/>
<dbReference type="Gene3D" id="1.10.8.430">
    <property type="entry name" value="Helical domain of apoptotic protease-activating factors"/>
    <property type="match status" value="1"/>
</dbReference>
<comment type="similarity">
    <text evidence="1">Belongs to the disease resistance NB-LRR family.</text>
</comment>
<dbReference type="InterPro" id="IPR032675">
    <property type="entry name" value="LRR_dom_sf"/>
</dbReference>
<name>A0AAD8JZ88_TARER</name>
<dbReference type="Pfam" id="PF13855">
    <property type="entry name" value="LRR_8"/>
    <property type="match status" value="1"/>
</dbReference>
<dbReference type="Gene3D" id="3.80.10.10">
    <property type="entry name" value="Ribonuclease Inhibitor"/>
    <property type="match status" value="1"/>
</dbReference>
<dbReference type="SUPFAM" id="SSF52058">
    <property type="entry name" value="L domain-like"/>
    <property type="match status" value="1"/>
</dbReference>